<keyword evidence="1" id="KW-0812">Transmembrane</keyword>
<dbReference type="AlphaFoldDB" id="A0A7W9CHD3"/>
<comment type="caution">
    <text evidence="2">The sequence shown here is derived from an EMBL/GenBank/DDBJ whole genome shotgun (WGS) entry which is preliminary data.</text>
</comment>
<evidence type="ECO:0000256" key="1">
    <source>
        <dbReference type="SAM" id="Phobius"/>
    </source>
</evidence>
<evidence type="ECO:0000313" key="3">
    <source>
        <dbReference type="Proteomes" id="UP000545037"/>
    </source>
</evidence>
<dbReference type="Proteomes" id="UP000545037">
    <property type="component" value="Unassembled WGS sequence"/>
</dbReference>
<gene>
    <name evidence="2" type="ORF">GGR13_001115</name>
</gene>
<accession>A0A7W9CHD3</accession>
<keyword evidence="1" id="KW-0472">Membrane</keyword>
<feature type="transmembrane region" description="Helical" evidence="1">
    <location>
        <begin position="7"/>
        <end position="25"/>
    </location>
</feature>
<proteinExistence type="predicted"/>
<dbReference type="EMBL" id="JACHOR010000002">
    <property type="protein sequence ID" value="MBB5745531.1"/>
    <property type="molecule type" value="Genomic_DNA"/>
</dbReference>
<reference evidence="2 3" key="1">
    <citation type="submission" date="2020-08" db="EMBL/GenBank/DDBJ databases">
        <title>Genomic Encyclopedia of Type Strains, Phase IV (KMG-IV): sequencing the most valuable type-strain genomes for metagenomic binning, comparative biology and taxonomic classification.</title>
        <authorList>
            <person name="Goeker M."/>
        </authorList>
    </citation>
    <scope>NUCLEOTIDE SEQUENCE [LARGE SCALE GENOMIC DNA]</scope>
    <source>
        <strain evidence="2 3">DSM 4737</strain>
    </source>
</reference>
<evidence type="ECO:0000313" key="2">
    <source>
        <dbReference type="EMBL" id="MBB5745531.1"/>
    </source>
</evidence>
<sequence>MFDTLPAQIGAAFVVIVCGFAFLKGDEPERIWAGTYILGWFASLLVQDNVESFTTRMIFFGIDVIMLVVLVGLVWKARRTWPTWAAACQLIVVMSHLVAFTDLQSTRAAVITVISLAGYGVLIALAVGTFWAWQERVAAGIE</sequence>
<dbReference type="RefSeq" id="WP_183212517.1">
    <property type="nucleotide sequence ID" value="NZ_JACHOR010000002.1"/>
</dbReference>
<keyword evidence="1" id="KW-1133">Transmembrane helix</keyword>
<organism evidence="2 3">
    <name type="scientific">Brevundimonas variabilis</name>
    <dbReference type="NCBI Taxonomy" id="74312"/>
    <lineage>
        <taxon>Bacteria</taxon>
        <taxon>Pseudomonadati</taxon>
        <taxon>Pseudomonadota</taxon>
        <taxon>Alphaproteobacteria</taxon>
        <taxon>Caulobacterales</taxon>
        <taxon>Caulobacteraceae</taxon>
        <taxon>Brevundimonas</taxon>
    </lineage>
</organism>
<name>A0A7W9CHD3_9CAUL</name>
<feature type="transmembrane region" description="Helical" evidence="1">
    <location>
        <begin position="31"/>
        <end position="50"/>
    </location>
</feature>
<feature type="transmembrane region" description="Helical" evidence="1">
    <location>
        <begin position="57"/>
        <end position="75"/>
    </location>
</feature>
<protein>
    <submittedName>
        <fullName evidence="2">Uncharacterized protein</fullName>
    </submittedName>
</protein>
<keyword evidence="3" id="KW-1185">Reference proteome</keyword>
<feature type="transmembrane region" description="Helical" evidence="1">
    <location>
        <begin position="81"/>
        <end position="101"/>
    </location>
</feature>
<feature type="transmembrane region" description="Helical" evidence="1">
    <location>
        <begin position="108"/>
        <end position="133"/>
    </location>
</feature>